<organism evidence="2">
    <name type="scientific">Anopheles marajoara</name>
    <dbReference type="NCBI Taxonomy" id="58244"/>
    <lineage>
        <taxon>Eukaryota</taxon>
        <taxon>Metazoa</taxon>
        <taxon>Ecdysozoa</taxon>
        <taxon>Arthropoda</taxon>
        <taxon>Hexapoda</taxon>
        <taxon>Insecta</taxon>
        <taxon>Pterygota</taxon>
        <taxon>Neoptera</taxon>
        <taxon>Endopterygota</taxon>
        <taxon>Diptera</taxon>
        <taxon>Nematocera</taxon>
        <taxon>Culicoidea</taxon>
        <taxon>Culicidae</taxon>
        <taxon>Anophelinae</taxon>
        <taxon>Anopheles</taxon>
    </lineage>
</organism>
<reference evidence="2" key="1">
    <citation type="submission" date="2018-01" db="EMBL/GenBank/DDBJ databases">
        <title>An insight into the sialome of Amazonian anophelines.</title>
        <authorList>
            <person name="Ribeiro J.M."/>
            <person name="Scarpassa V."/>
            <person name="Calvo E."/>
        </authorList>
    </citation>
    <scope>NUCLEOTIDE SEQUENCE</scope>
    <source>
        <tissue evidence="2">Salivary glands</tissue>
    </source>
</reference>
<proteinExistence type="predicted"/>
<feature type="chain" id="PRO_5014597766" evidence="1">
    <location>
        <begin position="18"/>
        <end position="88"/>
    </location>
</feature>
<keyword evidence="1" id="KW-0732">Signal</keyword>
<dbReference type="EMBL" id="GGFJ01013054">
    <property type="protein sequence ID" value="MBW62195.1"/>
    <property type="molecule type" value="Transcribed_RNA"/>
</dbReference>
<protein>
    <submittedName>
        <fullName evidence="2">Putative secreted protein</fullName>
    </submittedName>
</protein>
<evidence type="ECO:0000313" key="2">
    <source>
        <dbReference type="EMBL" id="MBW62195.1"/>
    </source>
</evidence>
<evidence type="ECO:0000256" key="1">
    <source>
        <dbReference type="SAM" id="SignalP"/>
    </source>
</evidence>
<feature type="signal peptide" evidence="1">
    <location>
        <begin position="1"/>
        <end position="17"/>
    </location>
</feature>
<sequence>MLMLLVVVVLVVCASVCVRVCRWSPPEGPYSPVSTTFGVIFEKDYPSWHTSVCAVVGEECAFIDPVCPCVLVYVIETVNVCVCVCVCL</sequence>
<name>A0A2M4CAD8_9DIPT</name>
<accession>A0A2M4CAD8</accession>
<dbReference type="AlphaFoldDB" id="A0A2M4CAD8"/>